<protein>
    <submittedName>
        <fullName evidence="1">Uncharacterized protein</fullName>
    </submittedName>
</protein>
<evidence type="ECO:0000313" key="2">
    <source>
        <dbReference type="Proteomes" id="UP000324974"/>
    </source>
</evidence>
<sequence length="105" mass="12236">MKSNTLRGLKYRHRDFAYIVRDADRLCRRLREFGWSPDHEEILFKMLRRTEVPGEERIALEGIVQNLSDAVFSTAFALQQFGNVMAKDYGGLKWFEATKEAHADV</sequence>
<proteinExistence type="predicted"/>
<organism evidence="1 2">
    <name type="scientific">Limnoglobus roseus</name>
    <dbReference type="NCBI Taxonomy" id="2598579"/>
    <lineage>
        <taxon>Bacteria</taxon>
        <taxon>Pseudomonadati</taxon>
        <taxon>Planctomycetota</taxon>
        <taxon>Planctomycetia</taxon>
        <taxon>Gemmatales</taxon>
        <taxon>Gemmataceae</taxon>
        <taxon>Limnoglobus</taxon>
    </lineage>
</organism>
<dbReference type="AlphaFoldDB" id="A0A5C1A605"/>
<evidence type="ECO:0000313" key="1">
    <source>
        <dbReference type="EMBL" id="QEL14629.1"/>
    </source>
</evidence>
<dbReference type="RefSeq" id="WP_149109510.1">
    <property type="nucleotide sequence ID" value="NZ_CP042425.1"/>
</dbReference>
<accession>A0A5C1A605</accession>
<reference evidence="2" key="1">
    <citation type="submission" date="2019-08" db="EMBL/GenBank/DDBJ databases">
        <title>Limnoglobus roseus gen. nov., sp. nov., a novel freshwater planctomycete with a giant genome from the family Gemmataceae.</title>
        <authorList>
            <person name="Kulichevskaya I.S."/>
            <person name="Naumoff D.G."/>
            <person name="Miroshnikov K."/>
            <person name="Ivanova A."/>
            <person name="Philippov D.A."/>
            <person name="Hakobyan A."/>
            <person name="Rijpstra I.C."/>
            <person name="Sinninghe Damste J.S."/>
            <person name="Liesack W."/>
            <person name="Dedysh S.N."/>
        </authorList>
    </citation>
    <scope>NUCLEOTIDE SEQUENCE [LARGE SCALE GENOMIC DNA]</scope>
    <source>
        <strain evidence="2">PX52</strain>
    </source>
</reference>
<name>A0A5C1A605_9BACT</name>
<gene>
    <name evidence="1" type="ORF">PX52LOC_01521</name>
</gene>
<keyword evidence="2" id="KW-1185">Reference proteome</keyword>
<dbReference type="KEGG" id="lrs:PX52LOC_01521"/>
<dbReference type="EMBL" id="CP042425">
    <property type="protein sequence ID" value="QEL14629.1"/>
    <property type="molecule type" value="Genomic_DNA"/>
</dbReference>
<dbReference type="Proteomes" id="UP000324974">
    <property type="component" value="Chromosome"/>
</dbReference>